<evidence type="ECO:0000256" key="2">
    <source>
        <dbReference type="ARBA" id="ARBA00022602"/>
    </source>
</evidence>
<evidence type="ECO:0000256" key="3">
    <source>
        <dbReference type="ARBA" id="ARBA00022679"/>
    </source>
</evidence>
<dbReference type="InterPro" id="IPR002088">
    <property type="entry name" value="Prenyl_trans_a"/>
</dbReference>
<keyword evidence="2" id="KW-0637">Prenyltransferase</keyword>
<comment type="similarity">
    <text evidence="1">Belongs to the protein prenyltransferase subunit alpha family.</text>
</comment>
<dbReference type="PANTHER" id="PTHR11129:SF3">
    <property type="entry name" value="PROTEIN PRENYLTRANSFERASE ALPHA SUBUNIT REPEAT-CONTAINING PROTEIN 1"/>
    <property type="match status" value="1"/>
</dbReference>
<keyword evidence="6" id="KW-1185">Reference proteome</keyword>
<dbReference type="AlphaFoldDB" id="A0A653DJL4"/>
<proteinExistence type="inferred from homology"/>
<evidence type="ECO:0000313" key="6">
    <source>
        <dbReference type="Proteomes" id="UP000410492"/>
    </source>
</evidence>
<dbReference type="GO" id="GO:0008318">
    <property type="term" value="F:protein prenyltransferase activity"/>
    <property type="evidence" value="ECO:0007669"/>
    <property type="project" value="InterPro"/>
</dbReference>
<organism evidence="5 6">
    <name type="scientific">Callosobruchus maculatus</name>
    <name type="common">Southern cowpea weevil</name>
    <name type="synonym">Pulse bruchid</name>
    <dbReference type="NCBI Taxonomy" id="64391"/>
    <lineage>
        <taxon>Eukaryota</taxon>
        <taxon>Metazoa</taxon>
        <taxon>Ecdysozoa</taxon>
        <taxon>Arthropoda</taxon>
        <taxon>Hexapoda</taxon>
        <taxon>Insecta</taxon>
        <taxon>Pterygota</taxon>
        <taxon>Neoptera</taxon>
        <taxon>Endopterygota</taxon>
        <taxon>Coleoptera</taxon>
        <taxon>Polyphaga</taxon>
        <taxon>Cucujiformia</taxon>
        <taxon>Chrysomeloidea</taxon>
        <taxon>Chrysomelidae</taxon>
        <taxon>Bruchinae</taxon>
        <taxon>Bruchini</taxon>
        <taxon>Callosobruchus</taxon>
    </lineage>
</organism>
<evidence type="ECO:0000256" key="1">
    <source>
        <dbReference type="ARBA" id="ARBA00006734"/>
    </source>
</evidence>
<evidence type="ECO:0000256" key="4">
    <source>
        <dbReference type="ARBA" id="ARBA00022737"/>
    </source>
</evidence>
<dbReference type="OrthoDB" id="5358702at2759"/>
<dbReference type="Gene3D" id="1.25.40.120">
    <property type="entry name" value="Protein prenylyltransferase"/>
    <property type="match status" value="1"/>
</dbReference>
<keyword evidence="4" id="KW-0677">Repeat</keyword>
<keyword evidence="3" id="KW-0808">Transferase</keyword>
<reference evidence="5 6" key="1">
    <citation type="submission" date="2019-01" db="EMBL/GenBank/DDBJ databases">
        <authorList>
            <person name="Sayadi A."/>
        </authorList>
    </citation>
    <scope>NUCLEOTIDE SEQUENCE [LARGE SCALE GENOMIC DNA]</scope>
</reference>
<dbReference type="SUPFAM" id="SSF48439">
    <property type="entry name" value="Protein prenylyltransferase"/>
    <property type="match status" value="1"/>
</dbReference>
<gene>
    <name evidence="5" type="ORF">CALMAC_LOCUS18105</name>
</gene>
<dbReference type="GO" id="GO:0005737">
    <property type="term" value="C:cytoplasm"/>
    <property type="evidence" value="ECO:0007669"/>
    <property type="project" value="TreeGrafter"/>
</dbReference>
<evidence type="ECO:0008006" key="7">
    <source>
        <dbReference type="Google" id="ProtNLM"/>
    </source>
</evidence>
<evidence type="ECO:0000313" key="5">
    <source>
        <dbReference type="EMBL" id="VEN60396.1"/>
    </source>
</evidence>
<dbReference type="Pfam" id="PF01239">
    <property type="entry name" value="PPTA"/>
    <property type="match status" value="1"/>
</dbReference>
<dbReference type="EMBL" id="CAACVG010012492">
    <property type="protein sequence ID" value="VEN60396.1"/>
    <property type="molecule type" value="Genomic_DNA"/>
</dbReference>
<dbReference type="Proteomes" id="UP000410492">
    <property type="component" value="Unassembled WGS sequence"/>
</dbReference>
<protein>
    <recommendedName>
        <fullName evidence="7">Protein prenyltransferase alpha subunit repeat-containing protein 1</fullName>
    </recommendedName>
</protein>
<name>A0A653DJL4_CALMS</name>
<sequence>MSSTEGDAMSNRILRTIKKIIENDQNIVEFDIIPTPYNLKNKSPVVYEDHSIGLESWCIKHIYNYACSNLFEYYDQLKKGKLSYMKMGEFNDLLIGALLINPHVTTFWNMKRELIERELLNVDDELYFSKIVISHKAKVSDAFAYRRWLLQRIINKMCSMNIEVPYTLLQNEFSVIHMASQKSPNNYHSWNHRICAEC</sequence>
<dbReference type="PANTHER" id="PTHR11129">
    <property type="entry name" value="PROTEIN FARNESYLTRANSFERASE ALPHA SUBUNIT/RAB GERANYLGERANYL TRANSFERASE ALPHA SUBUNIT"/>
    <property type="match status" value="1"/>
</dbReference>
<accession>A0A653DJL4</accession>